<evidence type="ECO:0000256" key="1">
    <source>
        <dbReference type="SAM" id="Phobius"/>
    </source>
</evidence>
<evidence type="ECO:0000313" key="3">
    <source>
        <dbReference type="Proteomes" id="UP000221165"/>
    </source>
</evidence>
<evidence type="ECO:0000313" key="2">
    <source>
        <dbReference type="EMBL" id="PHJ22376.1"/>
    </source>
</evidence>
<name>A0A2C6L4A3_9APIC</name>
<proteinExistence type="predicted"/>
<dbReference type="AlphaFoldDB" id="A0A2C6L4A3"/>
<evidence type="ECO:0008006" key="4">
    <source>
        <dbReference type="Google" id="ProtNLM"/>
    </source>
</evidence>
<comment type="caution">
    <text evidence="2">The sequence shown here is derived from an EMBL/GenBank/DDBJ whole genome shotgun (WGS) entry which is preliminary data.</text>
</comment>
<feature type="transmembrane region" description="Helical" evidence="1">
    <location>
        <begin position="24"/>
        <end position="50"/>
    </location>
</feature>
<dbReference type="VEuPathDB" id="ToxoDB:CSUI_003777"/>
<organism evidence="2 3">
    <name type="scientific">Cystoisospora suis</name>
    <dbReference type="NCBI Taxonomy" id="483139"/>
    <lineage>
        <taxon>Eukaryota</taxon>
        <taxon>Sar</taxon>
        <taxon>Alveolata</taxon>
        <taxon>Apicomplexa</taxon>
        <taxon>Conoidasida</taxon>
        <taxon>Coccidia</taxon>
        <taxon>Eucoccidiorida</taxon>
        <taxon>Eimeriorina</taxon>
        <taxon>Sarcocystidae</taxon>
        <taxon>Cystoisospora</taxon>
    </lineage>
</organism>
<gene>
    <name evidence="2" type="ORF">CSUI_003777</name>
</gene>
<accession>A0A2C6L4A3</accession>
<protein>
    <recommendedName>
        <fullName evidence="4">Transmembrane protein</fullName>
    </recommendedName>
</protein>
<keyword evidence="3" id="KW-1185">Reference proteome</keyword>
<dbReference type="EMBL" id="MIGC01001703">
    <property type="protein sequence ID" value="PHJ22376.1"/>
    <property type="molecule type" value="Genomic_DNA"/>
</dbReference>
<dbReference type="Proteomes" id="UP000221165">
    <property type="component" value="Unassembled WGS sequence"/>
</dbReference>
<dbReference type="RefSeq" id="XP_067924053.1">
    <property type="nucleotide sequence ID" value="XM_068063972.1"/>
</dbReference>
<keyword evidence="1" id="KW-0472">Membrane</keyword>
<reference evidence="2 3" key="1">
    <citation type="journal article" date="2017" name="Int. J. Parasitol.">
        <title>The genome of the protozoan parasite Cystoisospora suis and a reverse vaccinology approach to identify vaccine candidates.</title>
        <authorList>
            <person name="Palmieri N."/>
            <person name="Shrestha A."/>
            <person name="Ruttkowski B."/>
            <person name="Beck T."/>
            <person name="Vogl C."/>
            <person name="Tomley F."/>
            <person name="Blake D.P."/>
            <person name="Joachim A."/>
        </authorList>
    </citation>
    <scope>NUCLEOTIDE SEQUENCE [LARGE SCALE GENOMIC DNA]</scope>
    <source>
        <strain evidence="2 3">Wien I</strain>
    </source>
</reference>
<dbReference type="GeneID" id="94427183"/>
<keyword evidence="1" id="KW-1133">Transmembrane helix</keyword>
<sequence length="84" mass="9725">MSPWVYGEIHGACGVSPVLLSYLFLSYFFLSCLPLSDLFLSFFLTSFLFLSSHRFLSFSRIFLANRRLLFRMCLCLRVPPSISQ</sequence>
<keyword evidence="1" id="KW-0812">Transmembrane</keyword>